<dbReference type="InterPro" id="IPR036915">
    <property type="entry name" value="Cyclin-like_sf"/>
</dbReference>
<sequence length="329" mass="36784">MASEERQRSPSWVRAGGSLDRRLDQAARCFLLPPRPRAASSPSKCGRFPGSRPPEAASLSKPPPLAKTLRRPAAQVPQPLQQLSPSVPRPVPCDSRSQDQRRLFVRLQLAQGREERQWRGCQLQPEICAAFSGVVQGLLRLPNIFHFSQATFNLALTIFSHLLASVKLIPHVKDFIKHYGSGYSPSELLRMELAILDRLHWDLYLATPLDFLTLFHALVVLSWPQVMELLPQRNPSLHVASLTRQLQHCMAGHQLLQFKGSTLALVIITLELERLRPDCCTPISDLLKKAQVDINFAPDQAPSCAPFADTLCPQKGFPWPSLALLGSRR</sequence>
<dbReference type="EMBL" id="AAGW02027905">
    <property type="status" value="NOT_ANNOTATED_CDS"/>
    <property type="molecule type" value="Genomic_DNA"/>
</dbReference>
<feature type="compositionally biased region" description="Low complexity" evidence="1">
    <location>
        <begin position="71"/>
        <end position="86"/>
    </location>
</feature>
<feature type="region of interest" description="Disordered" evidence="1">
    <location>
        <begin position="32"/>
        <end position="97"/>
    </location>
</feature>
<accession>A0A5F9CFD2</accession>
<dbReference type="Proteomes" id="UP000001811">
    <property type="component" value="Chromosome 3"/>
</dbReference>
<keyword evidence="3" id="KW-1185">Reference proteome</keyword>
<protein>
    <submittedName>
        <fullName evidence="2">Cyclin I family member 2</fullName>
    </submittedName>
</protein>
<dbReference type="SUPFAM" id="SSF47954">
    <property type="entry name" value="Cyclin-like"/>
    <property type="match status" value="1"/>
</dbReference>
<name>A0A5F9CFD2_RABIT</name>
<proteinExistence type="predicted"/>
<dbReference type="Gene3D" id="1.10.472.10">
    <property type="entry name" value="Cyclin-like"/>
    <property type="match status" value="2"/>
</dbReference>
<dbReference type="Bgee" id="ENSOCUG00000011946">
    <property type="expression patterns" value="Expressed in brain and 17 other cell types or tissues"/>
</dbReference>
<evidence type="ECO:0000256" key="1">
    <source>
        <dbReference type="SAM" id="MobiDB-lite"/>
    </source>
</evidence>
<dbReference type="AlphaFoldDB" id="A0A5F9CFD2"/>
<gene>
    <name evidence="2" type="primary">CCNI2</name>
</gene>
<dbReference type="Ensembl" id="ENSOCUT00000049199.1">
    <property type="protein sequence ID" value="ENSOCUP00000032228.1"/>
    <property type="gene ID" value="ENSOCUG00000011946.4"/>
</dbReference>
<reference evidence="2" key="3">
    <citation type="submission" date="2025-09" db="UniProtKB">
        <authorList>
            <consortium name="Ensembl"/>
        </authorList>
    </citation>
    <scope>IDENTIFICATION</scope>
    <source>
        <strain evidence="2">Thorbecke</strain>
    </source>
</reference>
<evidence type="ECO:0000313" key="2">
    <source>
        <dbReference type="Ensembl" id="ENSOCUP00000032228.1"/>
    </source>
</evidence>
<dbReference type="GeneTree" id="ENSGT00940000162679"/>
<reference evidence="2" key="2">
    <citation type="submission" date="2025-08" db="UniProtKB">
        <authorList>
            <consortium name="Ensembl"/>
        </authorList>
    </citation>
    <scope>IDENTIFICATION</scope>
    <source>
        <strain evidence="2">Thorbecke</strain>
    </source>
</reference>
<reference evidence="2 3" key="1">
    <citation type="journal article" date="2011" name="Nature">
        <title>A high-resolution map of human evolutionary constraint using 29 mammals.</title>
        <authorList>
            <person name="Lindblad-Toh K."/>
            <person name="Garber M."/>
            <person name="Zuk O."/>
            <person name="Lin M.F."/>
            <person name="Parker B.J."/>
            <person name="Washietl S."/>
            <person name="Kheradpour P."/>
            <person name="Ernst J."/>
            <person name="Jordan G."/>
            <person name="Mauceli E."/>
            <person name="Ward L.D."/>
            <person name="Lowe C.B."/>
            <person name="Holloway A.K."/>
            <person name="Clamp M."/>
            <person name="Gnerre S."/>
            <person name="Alfoldi J."/>
            <person name="Beal K."/>
            <person name="Chang J."/>
            <person name="Clawson H."/>
            <person name="Cuff J."/>
            <person name="Di Palma F."/>
            <person name="Fitzgerald S."/>
            <person name="Flicek P."/>
            <person name="Guttman M."/>
            <person name="Hubisz M.J."/>
            <person name="Jaffe D.B."/>
            <person name="Jungreis I."/>
            <person name="Kent W.J."/>
            <person name="Kostka D."/>
            <person name="Lara M."/>
            <person name="Martins A.L."/>
            <person name="Massingham T."/>
            <person name="Moltke I."/>
            <person name="Raney B.J."/>
            <person name="Rasmussen M.D."/>
            <person name="Robinson J."/>
            <person name="Stark A."/>
            <person name="Vilella A.J."/>
            <person name="Wen J."/>
            <person name="Xie X."/>
            <person name="Zody M.C."/>
            <person name="Baldwin J."/>
            <person name="Bloom T."/>
            <person name="Chin C.W."/>
            <person name="Heiman D."/>
            <person name="Nicol R."/>
            <person name="Nusbaum C."/>
            <person name="Young S."/>
            <person name="Wilkinson J."/>
            <person name="Worley K.C."/>
            <person name="Kovar C.L."/>
            <person name="Muzny D.M."/>
            <person name="Gibbs R.A."/>
            <person name="Cree A."/>
            <person name="Dihn H.H."/>
            <person name="Fowler G."/>
            <person name="Jhangiani S."/>
            <person name="Joshi V."/>
            <person name="Lee S."/>
            <person name="Lewis L.R."/>
            <person name="Nazareth L.V."/>
            <person name="Okwuonu G."/>
            <person name="Santibanez J."/>
            <person name="Warren W.C."/>
            <person name="Mardis E.R."/>
            <person name="Weinstock G.M."/>
            <person name="Wilson R.K."/>
            <person name="Delehaunty K."/>
            <person name="Dooling D."/>
            <person name="Fronik C."/>
            <person name="Fulton L."/>
            <person name="Fulton B."/>
            <person name="Graves T."/>
            <person name="Minx P."/>
            <person name="Sodergren E."/>
            <person name="Birney E."/>
            <person name="Margulies E.H."/>
            <person name="Herrero J."/>
            <person name="Green E.D."/>
            <person name="Haussler D."/>
            <person name="Siepel A."/>
            <person name="Goldman N."/>
            <person name="Pollard K.S."/>
            <person name="Pedersen J.S."/>
            <person name="Lander E.S."/>
            <person name="Kellis M."/>
        </authorList>
    </citation>
    <scope>NUCLEOTIDE SEQUENCE [LARGE SCALE GENOMIC DNA]</scope>
    <source>
        <strain evidence="2 3">Thorbecke inbred</strain>
    </source>
</reference>
<organism evidence="2 3">
    <name type="scientific">Oryctolagus cuniculus</name>
    <name type="common">Rabbit</name>
    <dbReference type="NCBI Taxonomy" id="9986"/>
    <lineage>
        <taxon>Eukaryota</taxon>
        <taxon>Metazoa</taxon>
        <taxon>Chordata</taxon>
        <taxon>Craniata</taxon>
        <taxon>Vertebrata</taxon>
        <taxon>Euteleostomi</taxon>
        <taxon>Mammalia</taxon>
        <taxon>Eutheria</taxon>
        <taxon>Euarchontoglires</taxon>
        <taxon>Glires</taxon>
        <taxon>Lagomorpha</taxon>
        <taxon>Leporidae</taxon>
        <taxon>Oryctolagus</taxon>
    </lineage>
</organism>
<evidence type="ECO:0000313" key="3">
    <source>
        <dbReference type="Proteomes" id="UP000001811"/>
    </source>
</evidence>